<evidence type="ECO:0000256" key="1">
    <source>
        <dbReference type="ARBA" id="ARBA00007151"/>
    </source>
</evidence>
<evidence type="ECO:0000259" key="8">
    <source>
        <dbReference type="Pfam" id="PF00177"/>
    </source>
</evidence>
<dbReference type="GO" id="GO:0006412">
    <property type="term" value="P:translation"/>
    <property type="evidence" value="ECO:0007669"/>
    <property type="project" value="InterPro"/>
</dbReference>
<evidence type="ECO:0000313" key="9">
    <source>
        <dbReference type="EMBL" id="AIM52702.1"/>
    </source>
</evidence>
<dbReference type="FunFam" id="1.10.455.10:FF:000001">
    <property type="entry name" value="30S ribosomal protein S7"/>
    <property type="match status" value="1"/>
</dbReference>
<dbReference type="InterPro" id="IPR020606">
    <property type="entry name" value="Ribosomal_uS7_CS"/>
</dbReference>
<dbReference type="GO" id="GO:0019843">
    <property type="term" value="F:rRNA binding"/>
    <property type="evidence" value="ECO:0007669"/>
    <property type="project" value="UniProtKB-KW"/>
</dbReference>
<dbReference type="AlphaFoldDB" id="A0A0D3MKH0"/>
<dbReference type="InterPro" id="IPR036823">
    <property type="entry name" value="Ribosomal_uS7_dom_sf"/>
</dbReference>
<keyword evidence="5 6" id="KW-0687">Ribonucleoprotein</keyword>
<gene>
    <name evidence="9" type="primary">rps7</name>
</gene>
<keyword evidence="4 6" id="KW-0689">Ribosomal protein</keyword>
<geneLocation type="plastid" evidence="9"/>
<evidence type="ECO:0000256" key="3">
    <source>
        <dbReference type="ARBA" id="ARBA00022884"/>
    </source>
</evidence>
<dbReference type="SUPFAM" id="SSF47973">
    <property type="entry name" value="Ribosomal protein S7"/>
    <property type="match status" value="1"/>
</dbReference>
<feature type="domain" description="Small ribosomal subunit protein uS7" evidence="8">
    <location>
        <begin position="3"/>
        <end position="149"/>
    </location>
</feature>
<dbReference type="NCBIfam" id="TIGR01029">
    <property type="entry name" value="rpsG_bact"/>
    <property type="match status" value="1"/>
</dbReference>
<keyword evidence="3 7" id="KW-0694">RNA-binding</keyword>
<evidence type="ECO:0000256" key="4">
    <source>
        <dbReference type="ARBA" id="ARBA00022980"/>
    </source>
</evidence>
<evidence type="ECO:0000256" key="2">
    <source>
        <dbReference type="ARBA" id="ARBA00022730"/>
    </source>
</evidence>
<dbReference type="GO" id="GO:0015935">
    <property type="term" value="C:small ribosomal subunit"/>
    <property type="evidence" value="ECO:0007669"/>
    <property type="project" value="InterPro"/>
</dbReference>
<dbReference type="PANTHER" id="PTHR11205">
    <property type="entry name" value="RIBOSOMAL PROTEIN S7"/>
    <property type="match status" value="1"/>
</dbReference>
<organism evidence="9">
    <name type="scientific">Ochromonas sp. CCMP1393</name>
    <dbReference type="NCBI Taxonomy" id="420556"/>
    <lineage>
        <taxon>Eukaryota</taxon>
        <taxon>Sar</taxon>
        <taxon>Stramenopiles</taxon>
        <taxon>Ochrophyta</taxon>
        <taxon>Chrysophyceae</taxon>
        <taxon>Chromulinales</taxon>
        <taxon>Chromulinaceae</taxon>
        <taxon>Ochromonas</taxon>
    </lineage>
</organism>
<evidence type="ECO:0000256" key="5">
    <source>
        <dbReference type="ARBA" id="ARBA00023274"/>
    </source>
</evidence>
<dbReference type="HAMAP" id="MF_00480_B">
    <property type="entry name" value="Ribosomal_uS7_B"/>
    <property type="match status" value="1"/>
</dbReference>
<name>A0A0D3MKH0_9STRA</name>
<reference evidence="9" key="1">
    <citation type="journal article" date="2015" name="Sci. Rep.">
        <title>Updating algal evolutionary relationships through plastid genome sequencing: did alveolate plastids emerge through endosymbiosis of an ochrophyte?</title>
        <authorList>
            <person name="Sevcikova T."/>
            <person name="Horak A."/>
            <person name="Klimes V."/>
            <person name="Zbrankova V."/>
            <person name="Demir-Hilton E."/>
            <person name="Sudek S."/>
            <person name="Jenkins J."/>
            <person name="Schmutz J."/>
            <person name="Pribyl P."/>
            <person name="Fousek J."/>
            <person name="Vlcek C."/>
            <person name="Lang B.F."/>
            <person name="Obornik M."/>
            <person name="Worden A.Z."/>
            <person name="Elias M."/>
        </authorList>
    </citation>
    <scope>NUCLEOTIDE SEQUENCE</scope>
</reference>
<dbReference type="PROSITE" id="PS00052">
    <property type="entry name" value="RIBOSOMAL_S7"/>
    <property type="match status" value="1"/>
</dbReference>
<keyword evidence="9" id="KW-0934">Plastid</keyword>
<protein>
    <recommendedName>
        <fullName evidence="7">Ribosomal protein S7</fullName>
    </recommendedName>
</protein>
<comment type="similarity">
    <text evidence="1 6">Belongs to the universal ribosomal protein uS7 family.</text>
</comment>
<proteinExistence type="inferred from homology"/>
<keyword evidence="2 7" id="KW-0699">rRNA-binding</keyword>
<dbReference type="InterPro" id="IPR023798">
    <property type="entry name" value="Ribosomal_uS7_dom"/>
</dbReference>
<evidence type="ECO:0000256" key="6">
    <source>
        <dbReference type="RuleBase" id="RU003619"/>
    </source>
</evidence>
<dbReference type="PIRSF" id="PIRSF002122">
    <property type="entry name" value="RPS7p_RPS7a_RPS5e_RPS7o"/>
    <property type="match status" value="1"/>
</dbReference>
<evidence type="ECO:0000256" key="7">
    <source>
        <dbReference type="RuleBase" id="RU003620"/>
    </source>
</evidence>
<dbReference type="Pfam" id="PF00177">
    <property type="entry name" value="Ribosomal_S7"/>
    <property type="match status" value="1"/>
</dbReference>
<sequence length="155" mass="17952">MSRRISTQKRFPEKDFKYDNLLVSLLVNRILKSGKKRLARRIVYKAFELIEFRTNQNPILILEKAIRNISPRVQLKAKRVGGATYQVPTLLNKYRATNIAVRWVVEFSRKRSGKGMSLKLANELLEASKGMGNSIKRKDETHKMAEANKAFAQFR</sequence>
<dbReference type="CDD" id="cd14871">
    <property type="entry name" value="uS7_Chloroplast"/>
    <property type="match status" value="1"/>
</dbReference>
<dbReference type="Gene3D" id="1.10.455.10">
    <property type="entry name" value="Ribosomal protein S7 domain"/>
    <property type="match status" value="1"/>
</dbReference>
<dbReference type="InterPro" id="IPR005717">
    <property type="entry name" value="Ribosomal_uS7_bac/org-type"/>
</dbReference>
<dbReference type="GO" id="GO:0003735">
    <property type="term" value="F:structural constituent of ribosome"/>
    <property type="evidence" value="ECO:0007669"/>
    <property type="project" value="InterPro"/>
</dbReference>
<accession>A0A0D3MKH0</accession>
<dbReference type="EMBL" id="KJ877675">
    <property type="protein sequence ID" value="AIM52702.1"/>
    <property type="molecule type" value="Genomic_DNA"/>
</dbReference>
<dbReference type="InterPro" id="IPR000235">
    <property type="entry name" value="Ribosomal_uS7"/>
</dbReference>